<evidence type="ECO:0000313" key="2">
    <source>
        <dbReference type="Proteomes" id="UP000256629"/>
    </source>
</evidence>
<dbReference type="AlphaFoldDB" id="A0A3D9HIZ4"/>
<organism evidence="1 2">
    <name type="scientific">Seonamhaeicola aphaedonensis</name>
    <dbReference type="NCBI Taxonomy" id="1461338"/>
    <lineage>
        <taxon>Bacteria</taxon>
        <taxon>Pseudomonadati</taxon>
        <taxon>Bacteroidota</taxon>
        <taxon>Flavobacteriia</taxon>
        <taxon>Flavobacteriales</taxon>
        <taxon>Flavobacteriaceae</taxon>
    </lineage>
</organism>
<dbReference type="EMBL" id="QRDX01000002">
    <property type="protein sequence ID" value="RED49467.1"/>
    <property type="molecule type" value="Genomic_DNA"/>
</dbReference>
<proteinExistence type="predicted"/>
<name>A0A3D9HIZ4_9FLAO</name>
<gene>
    <name evidence="1" type="ORF">DFQ02_102241</name>
</gene>
<comment type="caution">
    <text evidence="1">The sequence shown here is derived from an EMBL/GenBank/DDBJ whole genome shotgun (WGS) entry which is preliminary data.</text>
</comment>
<protein>
    <submittedName>
        <fullName evidence="1">Uncharacterized protein</fullName>
    </submittedName>
</protein>
<reference evidence="1 2" key="1">
    <citation type="submission" date="2018-07" db="EMBL/GenBank/DDBJ databases">
        <title>Genomic Encyclopedia of Type Strains, Phase III (KMG-III): the genomes of soil and plant-associated and newly described type strains.</title>
        <authorList>
            <person name="Whitman W."/>
        </authorList>
    </citation>
    <scope>NUCLEOTIDE SEQUENCE [LARGE SCALE GENOMIC DNA]</scope>
    <source>
        <strain evidence="1 2">CECT 8487</strain>
    </source>
</reference>
<keyword evidence="2" id="KW-1185">Reference proteome</keyword>
<accession>A0A3D9HIZ4</accession>
<dbReference type="Proteomes" id="UP000256629">
    <property type="component" value="Unassembled WGS sequence"/>
</dbReference>
<sequence length="66" mass="7933">MTQVLIILMKTNASGIFYIIENYSYQMYIWDKQQYKHICAIIYIMSNSNFRTKNAPLHRIIMLKIV</sequence>
<evidence type="ECO:0000313" key="1">
    <source>
        <dbReference type="EMBL" id="RED49467.1"/>
    </source>
</evidence>